<dbReference type="EMBL" id="CP006670">
    <property type="protein sequence ID" value="EHR78513.1"/>
    <property type="molecule type" value="Genomic_DNA"/>
</dbReference>
<gene>
    <name evidence="1" type="ORF">OCC_11242</name>
</gene>
<accession>H3ZN89</accession>
<sequence length="43" mass="5007">MPTTVEFIFMEHINALLLIFVRSNIPIMEQNFIKIGTKARMVV</sequence>
<dbReference type="KEGG" id="tlt:OCC_11242"/>
<dbReference type="Proteomes" id="UP000015502">
    <property type="component" value="Chromosome"/>
</dbReference>
<dbReference type="AlphaFoldDB" id="H3ZN89"/>
<keyword evidence="2" id="KW-1185">Reference proteome</keyword>
<name>H3ZN89_THELN</name>
<evidence type="ECO:0000313" key="2">
    <source>
        <dbReference type="Proteomes" id="UP000015502"/>
    </source>
</evidence>
<organism evidence="1 2">
    <name type="scientific">Thermococcus litoralis (strain ATCC 51850 / DSM 5473 / JCM 8560 / NS-C)</name>
    <dbReference type="NCBI Taxonomy" id="523849"/>
    <lineage>
        <taxon>Archaea</taxon>
        <taxon>Methanobacteriati</taxon>
        <taxon>Methanobacteriota</taxon>
        <taxon>Thermococci</taxon>
        <taxon>Thermococcales</taxon>
        <taxon>Thermococcaceae</taxon>
        <taxon>Thermococcus</taxon>
    </lineage>
</organism>
<protein>
    <submittedName>
        <fullName evidence="1">Uncharacterized protein</fullName>
    </submittedName>
</protein>
<dbReference type="HOGENOM" id="CLU_3283073_0_0_2"/>
<proteinExistence type="predicted"/>
<dbReference type="PaxDb" id="523849-OCC_11242"/>
<evidence type="ECO:0000313" key="1">
    <source>
        <dbReference type="EMBL" id="EHR78513.1"/>
    </source>
</evidence>
<reference evidence="1 2" key="1">
    <citation type="journal article" date="2012" name="J. Bacteriol.">
        <title>Genome sequence of the model hyperthermophilic archaeon Thermococcus litoralis NS-C.</title>
        <authorList>
            <person name="Gardner A.F."/>
            <person name="Kumar S."/>
            <person name="Perler F.B."/>
        </authorList>
    </citation>
    <scope>NUCLEOTIDE SEQUENCE [LARGE SCALE GENOMIC DNA]</scope>
    <source>
        <strain evidence="2">ATCC 51850 / DSM 5473 / JCM 8560 / NS-C</strain>
    </source>
</reference>